<dbReference type="AlphaFoldDB" id="A0A7W8DYJ4"/>
<dbReference type="RefSeq" id="WP_184256423.1">
    <property type="nucleotide sequence ID" value="NZ_JACHIH010000008.1"/>
</dbReference>
<dbReference type="SMART" id="SM00710">
    <property type="entry name" value="PbH1"/>
    <property type="match status" value="5"/>
</dbReference>
<dbReference type="SUPFAM" id="SSF51126">
    <property type="entry name" value="Pectin lyase-like"/>
    <property type="match status" value="1"/>
</dbReference>
<dbReference type="EMBL" id="JACHIH010000008">
    <property type="protein sequence ID" value="MBB5046998.1"/>
    <property type="molecule type" value="Genomic_DNA"/>
</dbReference>
<evidence type="ECO:0008006" key="4">
    <source>
        <dbReference type="Google" id="ProtNLM"/>
    </source>
</evidence>
<dbReference type="InterPro" id="IPR011050">
    <property type="entry name" value="Pectin_lyase_fold/virulence"/>
</dbReference>
<sequence length="342" mass="34201">MITIVLLVRTNYVSLLELHNQGRNFMAYKWTCAGILAVALASSSALADTRIVGKSGTDSPTCGGTGVAPCLTIGTALSNAVTGGGFARVVIASNGVFQEAVTITTAAEITVANGGFVVLAPPSGGVGITINAGTSDSIRIYNLYFGGGSGAALNAIAFNGGSRLELHNVQVRGFGGPALNLTPSGGTSSDVLIVDSDIAENSNSCVLLQPNGIAGNGYIINSRIHNCSTLGVRADSQNTTGFVKILLSRSLVYGVGATAVSAASGTAGGTARVFIEDSDISAASNGIVANGAKAQLVLNRSSVTGNSLGSNAVGGGVVYSYGNNVLQFNTNNGPAPTPVALQ</sequence>
<keyword evidence="1" id="KW-0732">Signal</keyword>
<dbReference type="InterPro" id="IPR006626">
    <property type="entry name" value="PbH1"/>
</dbReference>
<accession>A0A7W8DYJ4</accession>
<evidence type="ECO:0000313" key="3">
    <source>
        <dbReference type="Proteomes" id="UP000542353"/>
    </source>
</evidence>
<protein>
    <recommendedName>
        <fullName evidence="4">Right handed beta helix domain-containing protein</fullName>
    </recommendedName>
</protein>
<keyword evidence="3" id="KW-1185">Reference proteome</keyword>
<name>A0A7W8DYJ4_9BRAD</name>
<feature type="signal peptide" evidence="1">
    <location>
        <begin position="1"/>
        <end position="47"/>
    </location>
</feature>
<reference evidence="2 3" key="1">
    <citation type="submission" date="2020-08" db="EMBL/GenBank/DDBJ databases">
        <title>Genomic Encyclopedia of Type Strains, Phase IV (KMG-IV): sequencing the most valuable type-strain genomes for metagenomic binning, comparative biology and taxonomic classification.</title>
        <authorList>
            <person name="Goeker M."/>
        </authorList>
    </citation>
    <scope>NUCLEOTIDE SEQUENCE [LARGE SCALE GENOMIC DNA]</scope>
    <source>
        <strain evidence="2 3">DSM 12706</strain>
    </source>
</reference>
<organism evidence="2 3">
    <name type="scientific">Rhodopseudomonas rhenobacensis</name>
    <dbReference type="NCBI Taxonomy" id="87461"/>
    <lineage>
        <taxon>Bacteria</taxon>
        <taxon>Pseudomonadati</taxon>
        <taxon>Pseudomonadota</taxon>
        <taxon>Alphaproteobacteria</taxon>
        <taxon>Hyphomicrobiales</taxon>
        <taxon>Nitrobacteraceae</taxon>
        <taxon>Rhodopseudomonas</taxon>
    </lineage>
</organism>
<proteinExistence type="predicted"/>
<evidence type="ECO:0000256" key="1">
    <source>
        <dbReference type="SAM" id="SignalP"/>
    </source>
</evidence>
<dbReference type="Proteomes" id="UP000542353">
    <property type="component" value="Unassembled WGS sequence"/>
</dbReference>
<gene>
    <name evidence="2" type="ORF">HNR60_001750</name>
</gene>
<comment type="caution">
    <text evidence="2">The sequence shown here is derived from an EMBL/GenBank/DDBJ whole genome shotgun (WGS) entry which is preliminary data.</text>
</comment>
<feature type="chain" id="PRO_5031139217" description="Right handed beta helix domain-containing protein" evidence="1">
    <location>
        <begin position="48"/>
        <end position="342"/>
    </location>
</feature>
<evidence type="ECO:0000313" key="2">
    <source>
        <dbReference type="EMBL" id="MBB5046998.1"/>
    </source>
</evidence>